<dbReference type="PRINTS" id="PR00830">
    <property type="entry name" value="ENDOLAPTASE"/>
</dbReference>
<feature type="region of interest" description="Disordered" evidence="15">
    <location>
        <begin position="1"/>
        <end position="30"/>
    </location>
</feature>
<dbReference type="InterPro" id="IPR015947">
    <property type="entry name" value="PUA-like_sf"/>
</dbReference>
<evidence type="ECO:0000256" key="15">
    <source>
        <dbReference type="SAM" id="MobiDB-lite"/>
    </source>
</evidence>
<comment type="induction">
    <text evidence="9">By heat shock.</text>
</comment>
<dbReference type="Pfam" id="PF02190">
    <property type="entry name" value="LON_substr_bdg"/>
    <property type="match status" value="1"/>
</dbReference>
<evidence type="ECO:0000259" key="16">
    <source>
        <dbReference type="PROSITE" id="PS51786"/>
    </source>
</evidence>
<comment type="catalytic activity">
    <reaction evidence="9 10 13">
        <text>Hydrolysis of proteins in presence of ATP.</text>
        <dbReference type="EC" id="3.4.21.53"/>
    </reaction>
</comment>
<keyword evidence="8 9" id="KW-0346">Stress response</keyword>
<evidence type="ECO:0000256" key="9">
    <source>
        <dbReference type="HAMAP-Rule" id="MF_01973"/>
    </source>
</evidence>
<dbReference type="InterPro" id="IPR003111">
    <property type="entry name" value="Lon_prtase_N"/>
</dbReference>
<evidence type="ECO:0000256" key="13">
    <source>
        <dbReference type="PROSITE-ProRule" id="PRU01122"/>
    </source>
</evidence>
<dbReference type="PROSITE" id="PS51787">
    <property type="entry name" value="LON_N"/>
    <property type="match status" value="1"/>
</dbReference>
<dbReference type="InterPro" id="IPR027543">
    <property type="entry name" value="Lon_bac"/>
</dbReference>
<evidence type="ECO:0000256" key="10">
    <source>
        <dbReference type="PIRNR" id="PIRNR001174"/>
    </source>
</evidence>
<dbReference type="GO" id="GO:0006515">
    <property type="term" value="P:protein quality control for misfolded or incompletely synthesized proteins"/>
    <property type="evidence" value="ECO:0007669"/>
    <property type="project" value="UniProtKB-UniRule"/>
</dbReference>
<comment type="subcellular location">
    <subcellularLocation>
        <location evidence="1 9 10">Cytoplasm</location>
    </subcellularLocation>
</comment>
<dbReference type="FunFam" id="3.40.50.300:FF:000382">
    <property type="entry name" value="Lon protease homolog 2, peroxisomal"/>
    <property type="match status" value="1"/>
</dbReference>
<dbReference type="Gene3D" id="3.30.230.10">
    <property type="match status" value="1"/>
</dbReference>
<dbReference type="Pfam" id="PF22667">
    <property type="entry name" value="Lon_lid"/>
    <property type="match status" value="1"/>
</dbReference>
<dbReference type="PROSITE" id="PS51786">
    <property type="entry name" value="LON_PROTEOLYTIC"/>
    <property type="match status" value="1"/>
</dbReference>
<dbReference type="GO" id="GO:0004176">
    <property type="term" value="F:ATP-dependent peptidase activity"/>
    <property type="evidence" value="ECO:0007669"/>
    <property type="project" value="UniProtKB-UniRule"/>
</dbReference>
<dbReference type="Gene3D" id="1.20.58.1480">
    <property type="match status" value="1"/>
</dbReference>
<evidence type="ECO:0000256" key="4">
    <source>
        <dbReference type="ARBA" id="ARBA00022741"/>
    </source>
</evidence>
<dbReference type="EC" id="3.4.21.53" evidence="9 10"/>
<evidence type="ECO:0000259" key="17">
    <source>
        <dbReference type="PROSITE" id="PS51787"/>
    </source>
</evidence>
<evidence type="ECO:0000256" key="6">
    <source>
        <dbReference type="ARBA" id="ARBA00022825"/>
    </source>
</evidence>
<dbReference type="InterPro" id="IPR054594">
    <property type="entry name" value="Lon_lid"/>
</dbReference>
<protein>
    <recommendedName>
        <fullName evidence="9 10">Lon protease</fullName>
        <ecNumber evidence="9 10">3.4.21.53</ecNumber>
    </recommendedName>
    <alternativeName>
        <fullName evidence="9">ATP-dependent protease La</fullName>
    </alternativeName>
</protein>
<dbReference type="SMART" id="SM00464">
    <property type="entry name" value="LON"/>
    <property type="match status" value="1"/>
</dbReference>
<dbReference type="Pfam" id="PF05362">
    <property type="entry name" value="Lon_C"/>
    <property type="match status" value="1"/>
</dbReference>
<dbReference type="CDD" id="cd19500">
    <property type="entry name" value="RecA-like_Lon"/>
    <property type="match status" value="1"/>
</dbReference>
<keyword evidence="2 9" id="KW-0963">Cytoplasm</keyword>
<dbReference type="Gene3D" id="1.10.8.60">
    <property type="match status" value="1"/>
</dbReference>
<feature type="active site" evidence="9 11">
    <location>
        <position position="749"/>
    </location>
</feature>
<dbReference type="InterPro" id="IPR046336">
    <property type="entry name" value="Lon_prtase_N_sf"/>
</dbReference>
<evidence type="ECO:0000256" key="1">
    <source>
        <dbReference type="ARBA" id="ARBA00004496"/>
    </source>
</evidence>
<dbReference type="InterPro" id="IPR020568">
    <property type="entry name" value="Ribosomal_Su5_D2-typ_SF"/>
</dbReference>
<feature type="domain" description="Lon proteolytic" evidence="16">
    <location>
        <begin position="662"/>
        <end position="843"/>
    </location>
</feature>
<keyword evidence="4 9" id="KW-0547">Nucleotide-binding</keyword>
<comment type="subunit">
    <text evidence="9 10">Homohexamer. Organized in a ring with a central cavity.</text>
</comment>
<name>A0A6J4V561_9BACT</name>
<dbReference type="SUPFAM" id="SSF88697">
    <property type="entry name" value="PUA domain-like"/>
    <property type="match status" value="1"/>
</dbReference>
<proteinExistence type="evidence at transcript level"/>
<dbReference type="NCBIfam" id="TIGR00763">
    <property type="entry name" value="lon"/>
    <property type="match status" value="1"/>
</dbReference>
<dbReference type="InterPro" id="IPR008268">
    <property type="entry name" value="Peptidase_S16_AS"/>
</dbReference>
<evidence type="ECO:0000256" key="5">
    <source>
        <dbReference type="ARBA" id="ARBA00022801"/>
    </source>
</evidence>
<dbReference type="InterPro" id="IPR003959">
    <property type="entry name" value="ATPase_AAA_core"/>
</dbReference>
<evidence type="ECO:0000313" key="18">
    <source>
        <dbReference type="EMBL" id="CAA9566686.1"/>
    </source>
</evidence>
<feature type="domain" description="Lon N-terminal" evidence="17">
    <location>
        <begin position="38"/>
        <end position="242"/>
    </location>
</feature>
<comment type="function">
    <text evidence="9">ATP-dependent serine protease that mediates the selective degradation of mutant and abnormal proteins as well as certain short-lived regulatory proteins. Required for cellular homeostasis and for survival from DNA damage and developmental changes induced by stress. Degrades polypeptides processively to yield small peptide fragments that are 5 to 10 amino acids long. Binds to DNA in a double-stranded, site-specific manner.</text>
</comment>
<evidence type="ECO:0000256" key="12">
    <source>
        <dbReference type="PIRSR" id="PIRSR001174-2"/>
    </source>
</evidence>
<feature type="active site" evidence="9 11">
    <location>
        <position position="792"/>
    </location>
</feature>
<evidence type="ECO:0000256" key="2">
    <source>
        <dbReference type="ARBA" id="ARBA00022490"/>
    </source>
</evidence>
<dbReference type="InterPro" id="IPR014721">
    <property type="entry name" value="Ribsml_uS5_D2-typ_fold_subgr"/>
</dbReference>
<comment type="similarity">
    <text evidence="9 10 13 14">Belongs to the peptidase S16 family.</text>
</comment>
<organism evidence="18">
    <name type="scientific">uncultured Thermomicrobiales bacterium</name>
    <dbReference type="NCBI Taxonomy" id="1645740"/>
    <lineage>
        <taxon>Bacteria</taxon>
        <taxon>Pseudomonadati</taxon>
        <taxon>Thermomicrobiota</taxon>
        <taxon>Thermomicrobia</taxon>
        <taxon>Thermomicrobiales</taxon>
        <taxon>environmental samples</taxon>
    </lineage>
</organism>
<dbReference type="SMART" id="SM00382">
    <property type="entry name" value="AAA"/>
    <property type="match status" value="1"/>
</dbReference>
<dbReference type="Gene3D" id="3.40.50.300">
    <property type="entry name" value="P-loop containing nucleotide triphosphate hydrolases"/>
    <property type="match status" value="1"/>
</dbReference>
<dbReference type="InterPro" id="IPR008269">
    <property type="entry name" value="Lon_proteolytic"/>
</dbReference>
<keyword evidence="7 9" id="KW-0067">ATP-binding</keyword>
<dbReference type="GO" id="GO:0005524">
    <property type="term" value="F:ATP binding"/>
    <property type="evidence" value="ECO:0007669"/>
    <property type="project" value="UniProtKB-UniRule"/>
</dbReference>
<dbReference type="GO" id="GO:0004252">
    <property type="term" value="F:serine-type endopeptidase activity"/>
    <property type="evidence" value="ECO:0007669"/>
    <property type="project" value="UniProtKB-UniRule"/>
</dbReference>
<dbReference type="InterPro" id="IPR027417">
    <property type="entry name" value="P-loop_NTPase"/>
</dbReference>
<sequence>MTTQHPVAGQTPPVAEQEESPSLPEQEAGDAAPEMLVLPVIVMDETVLMPHMSLPLPIEDDETAAAIAAAPSHGRLVLLLTEQPIPAEERARAAAAGEESDDEYELCEVGTIAEIGQQITRPGNPPAILVQGQARGRVVDFGTGPGCPLATVERRDDPPDRTDAAGIAMATIVEQVETYLGMMPNVPEEVLMMVRGVEEPGWLADLIAFSPEFSSEQRQELLEEFDPVDRLKAVGLLVQRRLDVLTLRQQIQAEAQSGMDKQQREYYLREQLRAIQKELGDTSPEATVVAEMREKIEAAGMPEAVKKKAIAQAERLEQQPPHSPEVGIIRTYLEWLTELPWAVETTDQLTLTNAKRILDEDHHGLDKVKERIIEFLAVRKLAGDRLKAPILCFVGPPGVGKTSLGKSIARALGRKYGRMALGGVHDEAEIRGHRRTYVGAMPGRVIKALRDTGSRNPVLVLDEIDKLGADWRGDPSSALLEVLDPEQNTTFSDHYLEVPFDLSNVLFITTANQLDPIPAPLRDRMEIIEVSGYTELEKLQIARNFLGPKQLDASGLTAEQLRFTDDAFLKIIGSYTRESGVRGMEREIGAVCRKMARRVAEASETVEATAASLTGTDLAAGEALAATDAIATLPTPTMLVDGENLHEFLGVPRYEHDEAEQADEVGVATGAAFTGVGGELLGIEILLTEGKGEIVLTGQLGDVMKESARAAVSFARSRAMALGVVAGFFDTHQIHVHVPAGATPKDGPSAGITIATALISALTGIRVRKDVAMTGEITLRGKVLPIGGLKEKTLAAHRAGIRTFILPRRNAKDLAELPDVVREGLEFVQVDHLDDVLGIALVHDPARTLSVV</sequence>
<dbReference type="InterPro" id="IPR004815">
    <property type="entry name" value="Lon_bac/euk-typ"/>
</dbReference>
<dbReference type="GO" id="GO:0034605">
    <property type="term" value="P:cellular response to heat"/>
    <property type="evidence" value="ECO:0007669"/>
    <property type="project" value="UniProtKB-UniRule"/>
</dbReference>
<evidence type="ECO:0000256" key="11">
    <source>
        <dbReference type="PIRSR" id="PIRSR001174-1"/>
    </source>
</evidence>
<evidence type="ECO:0000256" key="3">
    <source>
        <dbReference type="ARBA" id="ARBA00022670"/>
    </source>
</evidence>
<dbReference type="GO" id="GO:0005737">
    <property type="term" value="C:cytoplasm"/>
    <property type="evidence" value="ECO:0007669"/>
    <property type="project" value="UniProtKB-SubCell"/>
</dbReference>
<keyword evidence="3 9" id="KW-0645">Protease</keyword>
<dbReference type="Gene3D" id="1.20.5.5270">
    <property type="match status" value="1"/>
</dbReference>
<dbReference type="GO" id="GO:0016887">
    <property type="term" value="F:ATP hydrolysis activity"/>
    <property type="evidence" value="ECO:0007669"/>
    <property type="project" value="UniProtKB-UniRule"/>
</dbReference>
<dbReference type="SUPFAM" id="SSF52540">
    <property type="entry name" value="P-loop containing nucleoside triphosphate hydrolases"/>
    <property type="match status" value="1"/>
</dbReference>
<dbReference type="HAMAP" id="MF_01973">
    <property type="entry name" value="lon_bact"/>
    <property type="match status" value="1"/>
</dbReference>
<evidence type="ECO:0000256" key="7">
    <source>
        <dbReference type="ARBA" id="ARBA00022840"/>
    </source>
</evidence>
<dbReference type="SUPFAM" id="SSF54211">
    <property type="entry name" value="Ribosomal protein S5 domain 2-like"/>
    <property type="match status" value="1"/>
</dbReference>
<dbReference type="PROSITE" id="PS01046">
    <property type="entry name" value="LON_SER"/>
    <property type="match status" value="1"/>
</dbReference>
<dbReference type="AlphaFoldDB" id="A0A6J4V561"/>
<feature type="binding site" evidence="9 12">
    <location>
        <begin position="395"/>
        <end position="402"/>
    </location>
    <ligand>
        <name>ATP</name>
        <dbReference type="ChEBI" id="CHEBI:30616"/>
    </ligand>
</feature>
<dbReference type="GO" id="GO:0043565">
    <property type="term" value="F:sequence-specific DNA binding"/>
    <property type="evidence" value="ECO:0007669"/>
    <property type="project" value="UniProtKB-UniRule"/>
</dbReference>
<dbReference type="InterPro" id="IPR027065">
    <property type="entry name" value="Lon_Prtase"/>
</dbReference>
<evidence type="ECO:0000256" key="14">
    <source>
        <dbReference type="RuleBase" id="RU000591"/>
    </source>
</evidence>
<dbReference type="Pfam" id="PF00004">
    <property type="entry name" value="AAA"/>
    <property type="match status" value="1"/>
</dbReference>
<gene>
    <name evidence="9" type="primary">lon</name>
    <name evidence="18" type="ORF">AVDCRST_MAG18-1535</name>
</gene>
<accession>A0A6J4V561</accession>
<keyword evidence="6 9" id="KW-0720">Serine protease</keyword>
<dbReference type="InterPro" id="IPR003593">
    <property type="entry name" value="AAA+_ATPase"/>
</dbReference>
<dbReference type="PANTHER" id="PTHR10046">
    <property type="entry name" value="ATP DEPENDENT LON PROTEASE FAMILY MEMBER"/>
    <property type="match status" value="1"/>
</dbReference>
<dbReference type="PIRSF" id="PIRSF001174">
    <property type="entry name" value="Lon_proteas"/>
    <property type="match status" value="1"/>
</dbReference>
<evidence type="ECO:0000256" key="8">
    <source>
        <dbReference type="ARBA" id="ARBA00023016"/>
    </source>
</evidence>
<dbReference type="EMBL" id="CADCWN010000120">
    <property type="protein sequence ID" value="CAA9566686.1"/>
    <property type="molecule type" value="Genomic_DNA"/>
</dbReference>
<dbReference type="Gene3D" id="2.30.130.40">
    <property type="entry name" value="LON domain-like"/>
    <property type="match status" value="1"/>
</dbReference>
<reference evidence="18" key="1">
    <citation type="submission" date="2020-02" db="EMBL/GenBank/DDBJ databases">
        <authorList>
            <person name="Meier V. D."/>
        </authorList>
    </citation>
    <scope>NUCLEOTIDE SEQUENCE</scope>
    <source>
        <strain evidence="18">AVDCRST_MAG18</strain>
    </source>
</reference>
<keyword evidence="5 9" id="KW-0378">Hydrolase</keyword>